<gene>
    <name evidence="4" type="ORF">GCM10017056_28040</name>
</gene>
<reference evidence="4" key="1">
    <citation type="journal article" date="2014" name="Int. J. Syst. Evol. Microbiol.">
        <title>Complete genome sequence of Corynebacterium casei LMG S-19264T (=DSM 44701T), isolated from a smear-ripened cheese.</title>
        <authorList>
            <consortium name="US DOE Joint Genome Institute (JGI-PGF)"/>
            <person name="Walter F."/>
            <person name="Albersmeier A."/>
            <person name="Kalinowski J."/>
            <person name="Ruckert C."/>
        </authorList>
    </citation>
    <scope>NUCLEOTIDE SEQUENCE</scope>
    <source>
        <strain evidence="4">KCTC 42650</strain>
    </source>
</reference>
<organism evidence="4 5">
    <name type="scientific">Seohaeicola zhoushanensis</name>
    <dbReference type="NCBI Taxonomy" id="1569283"/>
    <lineage>
        <taxon>Bacteria</taxon>
        <taxon>Pseudomonadati</taxon>
        <taxon>Pseudomonadota</taxon>
        <taxon>Alphaproteobacteria</taxon>
        <taxon>Rhodobacterales</taxon>
        <taxon>Roseobacteraceae</taxon>
        <taxon>Seohaeicola</taxon>
    </lineage>
</organism>
<dbReference type="AlphaFoldDB" id="A0A8J3GZ46"/>
<sequence length="302" mass="32723">MDDEHPFDRTDHRLGTLWHSLPEPKNRGFFRKTDTPAPVSQPVFAPRPAPGPAKLRVVTSTFTPAPAPRAPVQPSGDIWSGLRAVRPVLPMNGAGDETVELAFDQLRTRLLKHLRGHGLRRIALAAPTAGCGTTFATVNLARSFAMVPGLRTVVMDLNLHRPALARALRVMGPDDMRGFLTGRERVHEHFVRLSDTLAAGLARDSAEPAAGLLNSDAAALAVTHMMDQLQPDVLICDLPPILERDDLSAFLPQVDGVVLVADATRTRPEHITRCEEMLAGQSPVLGVVLNLARRTGPDPAHV</sequence>
<dbReference type="PANTHER" id="PTHR32309">
    <property type="entry name" value="TYROSINE-PROTEIN KINASE"/>
    <property type="match status" value="1"/>
</dbReference>
<reference evidence="4" key="2">
    <citation type="submission" date="2020-09" db="EMBL/GenBank/DDBJ databases">
        <authorList>
            <person name="Sun Q."/>
            <person name="Kim S."/>
        </authorList>
    </citation>
    <scope>NUCLEOTIDE SEQUENCE</scope>
    <source>
        <strain evidence="4">KCTC 42650</strain>
    </source>
</reference>
<keyword evidence="5" id="KW-1185">Reference proteome</keyword>
<dbReference type="CDD" id="cd05387">
    <property type="entry name" value="BY-kinase"/>
    <property type="match status" value="1"/>
</dbReference>
<evidence type="ECO:0008006" key="6">
    <source>
        <dbReference type="Google" id="ProtNLM"/>
    </source>
</evidence>
<dbReference type="SUPFAM" id="SSF52540">
    <property type="entry name" value="P-loop containing nucleoside triphosphate hydrolases"/>
    <property type="match status" value="1"/>
</dbReference>
<keyword evidence="1" id="KW-0547">Nucleotide-binding</keyword>
<evidence type="ECO:0000313" key="5">
    <source>
        <dbReference type="Proteomes" id="UP000626220"/>
    </source>
</evidence>
<dbReference type="Gene3D" id="3.40.50.300">
    <property type="entry name" value="P-loop containing nucleotide triphosphate hydrolases"/>
    <property type="match status" value="1"/>
</dbReference>
<evidence type="ECO:0000256" key="2">
    <source>
        <dbReference type="ARBA" id="ARBA00022840"/>
    </source>
</evidence>
<evidence type="ECO:0000256" key="1">
    <source>
        <dbReference type="ARBA" id="ARBA00022741"/>
    </source>
</evidence>
<dbReference type="PANTHER" id="PTHR32309:SF13">
    <property type="entry name" value="FERRIC ENTEROBACTIN TRANSPORT PROTEIN FEPE"/>
    <property type="match status" value="1"/>
</dbReference>
<dbReference type="GO" id="GO:0005886">
    <property type="term" value="C:plasma membrane"/>
    <property type="evidence" value="ECO:0007669"/>
    <property type="project" value="TreeGrafter"/>
</dbReference>
<dbReference type="RefSeq" id="WP_189680718.1">
    <property type="nucleotide sequence ID" value="NZ_BNCJ01000007.1"/>
</dbReference>
<feature type="region of interest" description="Disordered" evidence="3">
    <location>
        <begin position="25"/>
        <end position="52"/>
    </location>
</feature>
<protein>
    <recommendedName>
        <fullName evidence="6">Chromosome partitioning ATPase, Mrp family, contains Fe-S cluster</fullName>
    </recommendedName>
</protein>
<evidence type="ECO:0000256" key="3">
    <source>
        <dbReference type="SAM" id="MobiDB-lite"/>
    </source>
</evidence>
<feature type="compositionally biased region" description="Basic and acidic residues" evidence="3">
    <location>
        <begin position="25"/>
        <end position="34"/>
    </location>
</feature>
<dbReference type="GO" id="GO:0004713">
    <property type="term" value="F:protein tyrosine kinase activity"/>
    <property type="evidence" value="ECO:0007669"/>
    <property type="project" value="TreeGrafter"/>
</dbReference>
<evidence type="ECO:0000313" key="4">
    <source>
        <dbReference type="EMBL" id="GHF54901.1"/>
    </source>
</evidence>
<dbReference type="EMBL" id="BNCJ01000007">
    <property type="protein sequence ID" value="GHF54901.1"/>
    <property type="molecule type" value="Genomic_DNA"/>
</dbReference>
<dbReference type="InterPro" id="IPR050445">
    <property type="entry name" value="Bact_polysacc_biosynth/exp"/>
</dbReference>
<dbReference type="InterPro" id="IPR005702">
    <property type="entry name" value="Wzc-like_C"/>
</dbReference>
<comment type="caution">
    <text evidence="4">The sequence shown here is derived from an EMBL/GenBank/DDBJ whole genome shotgun (WGS) entry which is preliminary data.</text>
</comment>
<dbReference type="Proteomes" id="UP000626220">
    <property type="component" value="Unassembled WGS sequence"/>
</dbReference>
<name>A0A8J3GZ46_9RHOB</name>
<accession>A0A8J3GZ46</accession>
<proteinExistence type="predicted"/>
<keyword evidence="2" id="KW-0067">ATP-binding</keyword>
<dbReference type="InterPro" id="IPR027417">
    <property type="entry name" value="P-loop_NTPase"/>
</dbReference>